<accession>A0A7G9WF69</accession>
<gene>
    <name evidence="1" type="ORF">H6X83_10300</name>
</gene>
<dbReference type="Proteomes" id="UP000516046">
    <property type="component" value="Chromosome"/>
</dbReference>
<dbReference type="EMBL" id="CP060696">
    <property type="protein sequence ID" value="QNO17331.1"/>
    <property type="molecule type" value="Genomic_DNA"/>
</dbReference>
<evidence type="ECO:0000313" key="1">
    <source>
        <dbReference type="EMBL" id="QNO17331.1"/>
    </source>
</evidence>
<keyword evidence="2" id="KW-1185">Reference proteome</keyword>
<dbReference type="RefSeq" id="WP_212506399.1">
    <property type="nucleotide sequence ID" value="NZ_CP060696.1"/>
</dbReference>
<name>A0A7G9WF69_9FIRM</name>
<proteinExistence type="predicted"/>
<evidence type="ECO:0000313" key="2">
    <source>
        <dbReference type="Proteomes" id="UP000516046"/>
    </source>
</evidence>
<dbReference type="AlphaFoldDB" id="A0A7G9WF69"/>
<organism evidence="1 2">
    <name type="scientific">Caproicibacterium amylolyticum</name>
    <dbReference type="NCBI Taxonomy" id="2766537"/>
    <lineage>
        <taxon>Bacteria</taxon>
        <taxon>Bacillati</taxon>
        <taxon>Bacillota</taxon>
        <taxon>Clostridia</taxon>
        <taxon>Eubacteriales</taxon>
        <taxon>Oscillospiraceae</taxon>
        <taxon>Caproicibacterium</taxon>
    </lineage>
</organism>
<reference evidence="1 2" key="1">
    <citation type="submission" date="2020-08" db="EMBL/GenBank/DDBJ databases">
        <authorList>
            <person name="Ren C."/>
            <person name="Gu Y."/>
            <person name="Xu Y."/>
        </authorList>
    </citation>
    <scope>NUCLEOTIDE SEQUENCE [LARGE SCALE GENOMIC DNA]</scope>
    <source>
        <strain evidence="1 2">LBM18003</strain>
    </source>
</reference>
<dbReference type="KEGG" id="caml:H6X83_10300"/>
<sequence>MNDWVNVDDDMPQIKRGRKRVTVTLIAKLKSGEEVKAFAADDDWYYDSNCLKIHTPVVAWKSEPTP</sequence>
<protein>
    <submittedName>
        <fullName evidence="1">Uncharacterized protein</fullName>
    </submittedName>
</protein>